<comment type="caution">
    <text evidence="1">The sequence shown here is derived from an EMBL/GenBank/DDBJ whole genome shotgun (WGS) entry which is preliminary data.</text>
</comment>
<gene>
    <name evidence="1" type="ORF">LCGC14_0992130</name>
</gene>
<reference evidence="1" key="1">
    <citation type="journal article" date="2015" name="Nature">
        <title>Complex archaea that bridge the gap between prokaryotes and eukaryotes.</title>
        <authorList>
            <person name="Spang A."/>
            <person name="Saw J.H."/>
            <person name="Jorgensen S.L."/>
            <person name="Zaremba-Niedzwiedzka K."/>
            <person name="Martijn J."/>
            <person name="Lind A.E."/>
            <person name="van Eijk R."/>
            <person name="Schleper C."/>
            <person name="Guy L."/>
            <person name="Ettema T.J."/>
        </authorList>
    </citation>
    <scope>NUCLEOTIDE SEQUENCE</scope>
</reference>
<organism evidence="1">
    <name type="scientific">marine sediment metagenome</name>
    <dbReference type="NCBI Taxonomy" id="412755"/>
    <lineage>
        <taxon>unclassified sequences</taxon>
        <taxon>metagenomes</taxon>
        <taxon>ecological metagenomes</taxon>
    </lineage>
</organism>
<evidence type="ECO:0000313" key="1">
    <source>
        <dbReference type="EMBL" id="KKN14833.1"/>
    </source>
</evidence>
<sequence length="83" mass="9199">MKNQMSEIKTFRVIARCEKCDNVQGLLVGANDELDAAKLTSGAICRICGPPAWEVVDIEEMKNQGCYQPLAEGFPLDGNPRWN</sequence>
<dbReference type="AlphaFoldDB" id="A0A0F9RC62"/>
<name>A0A0F9RC62_9ZZZZ</name>
<proteinExistence type="predicted"/>
<dbReference type="EMBL" id="LAZR01003778">
    <property type="protein sequence ID" value="KKN14833.1"/>
    <property type="molecule type" value="Genomic_DNA"/>
</dbReference>
<protein>
    <submittedName>
        <fullName evidence="1">Uncharacterized protein</fullName>
    </submittedName>
</protein>
<accession>A0A0F9RC62</accession>